<sequence>RHSLDLSGPLWVLCRVCGLWRDTLHTSPASWARHVLVTTTFSLHAREILQTYLEHTGEHPLSLMVMSDSGSVIKDGEIIPKLVECCHRWKNLRIHASIHHMRCLDSISHLPFLQTIEMDITRDYDHKYRSNICLKAPRLWQATLPSQGISQVRLPTGITHYSGSITCREDLQLLSQLPKLRTCHLESNWMSSAPTEAPVVTAELCELYVENPNVLSLLTAPILQSLTICTSESLSSITLFLRRSRCHLNSFSICMDVLESESLASISNMFSSEAFSTISHLKLEFGSVWHNSAKALTPSSILPNLCYLVLCFENEFFYLTQTELVPLFDMIRSRCKARQLKTIEVQFNDEVGGDFDDRDIEADIRALIGDNLEMRVEKWSPLHLDHRLLFWDP</sequence>
<dbReference type="GeneID" id="85357855"/>
<evidence type="ECO:0008006" key="3">
    <source>
        <dbReference type="Google" id="ProtNLM"/>
    </source>
</evidence>
<dbReference type="RefSeq" id="XP_060325637.1">
    <property type="nucleotide sequence ID" value="XM_060474307.1"/>
</dbReference>
<keyword evidence="2" id="KW-1185">Reference proteome</keyword>
<name>A0AA39MT10_ARMTA</name>
<organism evidence="1 2">
    <name type="scientific">Armillaria tabescens</name>
    <name type="common">Ringless honey mushroom</name>
    <name type="synonym">Agaricus tabescens</name>
    <dbReference type="NCBI Taxonomy" id="1929756"/>
    <lineage>
        <taxon>Eukaryota</taxon>
        <taxon>Fungi</taxon>
        <taxon>Dikarya</taxon>
        <taxon>Basidiomycota</taxon>
        <taxon>Agaricomycotina</taxon>
        <taxon>Agaricomycetes</taxon>
        <taxon>Agaricomycetidae</taxon>
        <taxon>Agaricales</taxon>
        <taxon>Marasmiineae</taxon>
        <taxon>Physalacriaceae</taxon>
        <taxon>Desarmillaria</taxon>
    </lineage>
</organism>
<evidence type="ECO:0000313" key="2">
    <source>
        <dbReference type="Proteomes" id="UP001175211"/>
    </source>
</evidence>
<dbReference type="AlphaFoldDB" id="A0AA39MT10"/>
<evidence type="ECO:0000313" key="1">
    <source>
        <dbReference type="EMBL" id="KAK0445996.1"/>
    </source>
</evidence>
<gene>
    <name evidence="1" type="ORF">EV420DRAFT_1571129</name>
</gene>
<reference evidence="1" key="1">
    <citation type="submission" date="2023-06" db="EMBL/GenBank/DDBJ databases">
        <authorList>
            <consortium name="Lawrence Berkeley National Laboratory"/>
            <person name="Ahrendt S."/>
            <person name="Sahu N."/>
            <person name="Indic B."/>
            <person name="Wong-Bajracharya J."/>
            <person name="Merenyi Z."/>
            <person name="Ke H.-M."/>
            <person name="Monk M."/>
            <person name="Kocsube S."/>
            <person name="Drula E."/>
            <person name="Lipzen A."/>
            <person name="Balint B."/>
            <person name="Henrissat B."/>
            <person name="Andreopoulos B."/>
            <person name="Martin F.M."/>
            <person name="Harder C.B."/>
            <person name="Rigling D."/>
            <person name="Ford K.L."/>
            <person name="Foster G.D."/>
            <person name="Pangilinan J."/>
            <person name="Papanicolaou A."/>
            <person name="Barry K."/>
            <person name="LaButti K."/>
            <person name="Viragh M."/>
            <person name="Koriabine M."/>
            <person name="Yan M."/>
            <person name="Riley R."/>
            <person name="Champramary S."/>
            <person name="Plett K.L."/>
            <person name="Tsai I.J."/>
            <person name="Slot J."/>
            <person name="Sipos G."/>
            <person name="Plett J."/>
            <person name="Nagy L.G."/>
            <person name="Grigoriev I.V."/>
        </authorList>
    </citation>
    <scope>NUCLEOTIDE SEQUENCE</scope>
    <source>
        <strain evidence="1">CCBAS 213</strain>
    </source>
</reference>
<feature type="non-terminal residue" evidence="1">
    <location>
        <position position="1"/>
    </location>
</feature>
<dbReference type="Proteomes" id="UP001175211">
    <property type="component" value="Unassembled WGS sequence"/>
</dbReference>
<protein>
    <recommendedName>
        <fullName evidence="3">F-box domain-containing protein</fullName>
    </recommendedName>
</protein>
<proteinExistence type="predicted"/>
<accession>A0AA39MT10</accession>
<comment type="caution">
    <text evidence="1">The sequence shown here is derived from an EMBL/GenBank/DDBJ whole genome shotgun (WGS) entry which is preliminary data.</text>
</comment>
<dbReference type="EMBL" id="JAUEPS010000048">
    <property type="protein sequence ID" value="KAK0445996.1"/>
    <property type="molecule type" value="Genomic_DNA"/>
</dbReference>